<dbReference type="EMBL" id="JAUUTY010000007">
    <property type="protein sequence ID" value="KAK1612727.1"/>
    <property type="molecule type" value="Genomic_DNA"/>
</dbReference>
<keyword evidence="9" id="KW-1185">Reference proteome</keyword>
<sequence>MRKMFIVVRVMVTQEKTVRLMVTKKMDTGRIRWKRKIQKELTKQIVVQRKAARDANIAAHIQAVAAGTTAVEAPVDEAPEGLCDLPGFDPPGTRRRQGRQIKNFEQWIEHEPTERWSLLHDTHGARYGVMTTNLAESYNFVLRGNRALPLTAIVEGIFMGTVKYYRERREKARMHMVNNPNTPYCSKIMEYMHKKKEKAKHLAVVQIGNVERRFEVRLPTDRFGCGNPQRTHDVKIGNEEWPTCDCTCNKPKLLHLPCSHVLAVCGVLGMSEISFVSPYYLKEAVLNTWTGELEGFRSMGNFNTVNPGERRYIPDPTLLRTGIGRRPSQRIRNDMDESEAGGPTRQCFLCNQFGHWDTNCPTFGTGPAGRGQREMAGRSLLSRDLEKAHRAAKLEASPNSLPTLVTRGANQNWQIHPGWVQRLKWAGLLPFARLVEATMSEVIGERGGMPIKRLQYDHSLLTSLVDRWRPETHTFHFRWGEMAPTLQDVSYLLGLPLAGRAIGPLAEPVSQFTAPMSEAQITRSLEAYLMWLLGKVMFTENHQTTISRRYIPIAQEIAQATTADDIIPRSWGSAVLAATYRDIDAERPFEANGFDDADHIDMPTFGILWTRRERRFARDQVRNCYPAFTEQFDVLDDRAVIWEPYTAAAVHARYPGGISILCYRDCAYWMTQSKIIFDVYNRKDTSHSSTWWLQRVGSYVDEWLTATTHLWRHDEQFDPQEFDAYLQRYTAAARVRLIPPRDPAEAPPSSMYDMYPTQSTTGSRQHAGQMTSDIQDEVARYTRQVSSGPLLQPRDQQVSWLRRLEEKLRGIYSAITCSRSSDVVQRHLLPPRPSTRHDPRPRLTPTATPRPPPPDRAGGSSWQQQHTPSFDDFHYQQHGSRPRLTPTATPRPPPPDQAGGSSWQQQQHTPSVDDFHYYQ</sequence>
<feature type="region of interest" description="Disordered" evidence="5">
    <location>
        <begin position="823"/>
        <end position="919"/>
    </location>
</feature>
<dbReference type="SMART" id="SM00343">
    <property type="entry name" value="ZnF_C2HC"/>
    <property type="match status" value="1"/>
</dbReference>
<comment type="caution">
    <text evidence="8">The sequence shown here is derived from an EMBL/GenBank/DDBJ whole genome shotgun (WGS) entry which is preliminary data.</text>
</comment>
<dbReference type="InterPro" id="IPR019557">
    <property type="entry name" value="AminoTfrase-like_pln_mobile"/>
</dbReference>
<keyword evidence="3" id="KW-0862">Zinc</keyword>
<evidence type="ECO:0000256" key="5">
    <source>
        <dbReference type="SAM" id="MobiDB-lite"/>
    </source>
</evidence>
<evidence type="ECO:0000256" key="2">
    <source>
        <dbReference type="ARBA" id="ARBA00022771"/>
    </source>
</evidence>
<proteinExistence type="predicted"/>
<dbReference type="GO" id="GO:0010073">
    <property type="term" value="P:meristem maintenance"/>
    <property type="evidence" value="ECO:0007669"/>
    <property type="project" value="InterPro"/>
</dbReference>
<protein>
    <submittedName>
        <fullName evidence="8">Uncharacterized protein</fullName>
    </submittedName>
</protein>
<dbReference type="InterPro" id="IPR007527">
    <property type="entry name" value="Znf_SWIM"/>
</dbReference>
<evidence type="ECO:0000256" key="1">
    <source>
        <dbReference type="ARBA" id="ARBA00022723"/>
    </source>
</evidence>
<dbReference type="PANTHER" id="PTHR46033">
    <property type="entry name" value="PROTEIN MAIN-LIKE 2"/>
    <property type="match status" value="1"/>
</dbReference>
<dbReference type="PANTHER" id="PTHR46033:SF78">
    <property type="entry name" value="OS06G0232700 PROTEIN"/>
    <property type="match status" value="1"/>
</dbReference>
<dbReference type="Gene3D" id="4.10.60.10">
    <property type="entry name" value="Zinc finger, CCHC-type"/>
    <property type="match status" value="1"/>
</dbReference>
<dbReference type="SUPFAM" id="SSF57756">
    <property type="entry name" value="Retrovirus zinc finger-like domains"/>
    <property type="match status" value="1"/>
</dbReference>
<dbReference type="InterPro" id="IPR044824">
    <property type="entry name" value="MAIN-like"/>
</dbReference>
<dbReference type="GO" id="GO:0008270">
    <property type="term" value="F:zinc ion binding"/>
    <property type="evidence" value="ECO:0007669"/>
    <property type="project" value="UniProtKB-KW"/>
</dbReference>
<evidence type="ECO:0000256" key="3">
    <source>
        <dbReference type="ARBA" id="ARBA00022833"/>
    </source>
</evidence>
<dbReference type="Pfam" id="PF10536">
    <property type="entry name" value="PMD"/>
    <property type="match status" value="1"/>
</dbReference>
<evidence type="ECO:0000313" key="8">
    <source>
        <dbReference type="EMBL" id="KAK1612727.1"/>
    </source>
</evidence>
<dbReference type="InterPro" id="IPR006564">
    <property type="entry name" value="Znf_PMZ"/>
</dbReference>
<dbReference type="PROSITE" id="PS50966">
    <property type="entry name" value="ZF_SWIM"/>
    <property type="match status" value="1"/>
</dbReference>
<reference evidence="8" key="1">
    <citation type="submission" date="2023-07" db="EMBL/GenBank/DDBJ databases">
        <title>A chromosome-level genome assembly of Lolium multiflorum.</title>
        <authorList>
            <person name="Chen Y."/>
            <person name="Copetti D."/>
            <person name="Kolliker R."/>
            <person name="Studer B."/>
        </authorList>
    </citation>
    <scope>NUCLEOTIDE SEQUENCE</scope>
    <source>
        <strain evidence="8">02402/16</strain>
        <tissue evidence="8">Leaf</tissue>
    </source>
</reference>
<evidence type="ECO:0000259" key="6">
    <source>
        <dbReference type="PROSITE" id="PS50158"/>
    </source>
</evidence>
<dbReference type="Pfam" id="PF04434">
    <property type="entry name" value="SWIM"/>
    <property type="match status" value="1"/>
</dbReference>
<dbReference type="AlphaFoldDB" id="A0AAD8R1W9"/>
<gene>
    <name evidence="8" type="ORF">QYE76_036400</name>
</gene>
<name>A0AAD8R1W9_LOLMU</name>
<feature type="compositionally biased region" description="Polar residues" evidence="5">
    <location>
        <begin position="899"/>
        <end position="910"/>
    </location>
</feature>
<dbReference type="PROSITE" id="PS50158">
    <property type="entry name" value="ZF_CCHC"/>
    <property type="match status" value="1"/>
</dbReference>
<feature type="domain" description="CCHC-type" evidence="6">
    <location>
        <begin position="347"/>
        <end position="361"/>
    </location>
</feature>
<keyword evidence="1" id="KW-0479">Metal-binding</keyword>
<dbReference type="InterPro" id="IPR036875">
    <property type="entry name" value="Znf_CCHC_sf"/>
</dbReference>
<feature type="domain" description="SWIM-type" evidence="7">
    <location>
        <begin position="232"/>
        <end position="269"/>
    </location>
</feature>
<evidence type="ECO:0000256" key="4">
    <source>
        <dbReference type="PROSITE-ProRule" id="PRU00047"/>
    </source>
</evidence>
<accession>A0AAD8R1W9</accession>
<dbReference type="Proteomes" id="UP001231189">
    <property type="component" value="Unassembled WGS sequence"/>
</dbReference>
<evidence type="ECO:0000259" key="7">
    <source>
        <dbReference type="PROSITE" id="PS50966"/>
    </source>
</evidence>
<dbReference type="SMART" id="SM00575">
    <property type="entry name" value="ZnF_PMZ"/>
    <property type="match status" value="1"/>
</dbReference>
<keyword evidence="2 4" id="KW-0863">Zinc-finger</keyword>
<dbReference type="GO" id="GO:0003676">
    <property type="term" value="F:nucleic acid binding"/>
    <property type="evidence" value="ECO:0007669"/>
    <property type="project" value="InterPro"/>
</dbReference>
<organism evidence="8 9">
    <name type="scientific">Lolium multiflorum</name>
    <name type="common">Italian ryegrass</name>
    <name type="synonym">Lolium perenne subsp. multiflorum</name>
    <dbReference type="NCBI Taxonomy" id="4521"/>
    <lineage>
        <taxon>Eukaryota</taxon>
        <taxon>Viridiplantae</taxon>
        <taxon>Streptophyta</taxon>
        <taxon>Embryophyta</taxon>
        <taxon>Tracheophyta</taxon>
        <taxon>Spermatophyta</taxon>
        <taxon>Magnoliopsida</taxon>
        <taxon>Liliopsida</taxon>
        <taxon>Poales</taxon>
        <taxon>Poaceae</taxon>
        <taxon>BOP clade</taxon>
        <taxon>Pooideae</taxon>
        <taxon>Poodae</taxon>
        <taxon>Poeae</taxon>
        <taxon>Poeae Chloroplast Group 2 (Poeae type)</taxon>
        <taxon>Loliodinae</taxon>
        <taxon>Loliinae</taxon>
        <taxon>Lolium</taxon>
    </lineage>
</organism>
<evidence type="ECO:0000313" key="9">
    <source>
        <dbReference type="Proteomes" id="UP001231189"/>
    </source>
</evidence>
<dbReference type="InterPro" id="IPR001878">
    <property type="entry name" value="Znf_CCHC"/>
</dbReference>